<comment type="caution">
    <text evidence="2">The sequence shown here is derived from an EMBL/GenBank/DDBJ whole genome shotgun (WGS) entry which is preliminary data.</text>
</comment>
<dbReference type="Proteomes" id="UP000001396">
    <property type="component" value="Unassembled WGS sequence"/>
</dbReference>
<sequence length="362" mass="38312">MIAEVAIKFVLLVVIGSTNACDHYDQKCLKVGSPCPSSSYTFEIFNNFVNIILSVVDPFTTCEDGSFCYYGKYPTATSSGNCTAFAVIGEYCEGSQDHFTDSNAYCAPGLSCYFGSDNPNTCQFLDYATTGEACDSTSSCINNNDCVNGTCQLTANAQCIDVWTGCPFGYSCNTTSNACIPTLTSGAACNVPGSTDARCAVGLVCSPVTTERLNYTCVPVNSKGPGAACASEVASFNLDGSFPTCQGGSTEFCSCPVDSWTGTCTQFNSLGSDCSKAFSGLAQCAVENKCQIYSNGMKNYKSCIFQHCSKYMCGGDACVPTSNYEGFCSRTQYAGCYSYSSSSFVRPTTIFIALIALLLSLI</sequence>
<evidence type="ECO:0000256" key="1">
    <source>
        <dbReference type="SAM" id="SignalP"/>
    </source>
</evidence>
<name>D3BND5_HETP5</name>
<keyword evidence="1" id="KW-0732">Signal</keyword>
<dbReference type="PANTHER" id="PTHR33459:SF7">
    <property type="entry name" value="DD-GDCA PROTEIN"/>
    <property type="match status" value="1"/>
</dbReference>
<dbReference type="InParanoid" id="D3BND5"/>
<dbReference type="OMA" id="MATHVCE"/>
<organism evidence="2 3">
    <name type="scientific">Heterostelium pallidum (strain ATCC 26659 / Pp 5 / PN500)</name>
    <name type="common">Cellular slime mold</name>
    <name type="synonym">Polysphondylium pallidum</name>
    <dbReference type="NCBI Taxonomy" id="670386"/>
    <lineage>
        <taxon>Eukaryota</taxon>
        <taxon>Amoebozoa</taxon>
        <taxon>Evosea</taxon>
        <taxon>Eumycetozoa</taxon>
        <taxon>Dictyostelia</taxon>
        <taxon>Acytosteliales</taxon>
        <taxon>Acytosteliaceae</taxon>
        <taxon>Heterostelium</taxon>
    </lineage>
</organism>
<keyword evidence="3" id="KW-1185">Reference proteome</keyword>
<evidence type="ECO:0000313" key="3">
    <source>
        <dbReference type="Proteomes" id="UP000001396"/>
    </source>
</evidence>
<proteinExistence type="predicted"/>
<reference evidence="2 3" key="1">
    <citation type="journal article" date="2011" name="Genome Res.">
        <title>Phylogeny-wide analysis of social amoeba genomes highlights ancient origins for complex intercellular communication.</title>
        <authorList>
            <person name="Heidel A.J."/>
            <person name="Lawal H.M."/>
            <person name="Felder M."/>
            <person name="Schilde C."/>
            <person name="Helps N.R."/>
            <person name="Tunggal B."/>
            <person name="Rivero F."/>
            <person name="John U."/>
            <person name="Schleicher M."/>
            <person name="Eichinger L."/>
            <person name="Platzer M."/>
            <person name="Noegel A.A."/>
            <person name="Schaap P."/>
            <person name="Gloeckner G."/>
        </authorList>
    </citation>
    <scope>NUCLEOTIDE SEQUENCE [LARGE SCALE GENOMIC DNA]</scope>
    <source>
        <strain evidence="3">ATCC 26659 / Pp 5 / PN500</strain>
    </source>
</reference>
<gene>
    <name evidence="2" type="ORF">PPL_09546</name>
</gene>
<dbReference type="InterPro" id="IPR052326">
    <property type="entry name" value="Diff-Dev_Assoc_Protein"/>
</dbReference>
<evidence type="ECO:0000313" key="2">
    <source>
        <dbReference type="EMBL" id="EFA76795.1"/>
    </source>
</evidence>
<accession>D3BND5</accession>
<dbReference type="PANTHER" id="PTHR33459">
    <property type="entry name" value="DD-GDCA PROTEIN"/>
    <property type="match status" value="1"/>
</dbReference>
<feature type="chain" id="PRO_5003041342" evidence="1">
    <location>
        <begin position="21"/>
        <end position="362"/>
    </location>
</feature>
<dbReference type="RefSeq" id="XP_020428927.1">
    <property type="nucleotide sequence ID" value="XM_020580340.1"/>
</dbReference>
<dbReference type="AlphaFoldDB" id="D3BND5"/>
<protein>
    <submittedName>
        <fullName evidence="2">Uncharacterized protein</fullName>
    </submittedName>
</protein>
<dbReference type="GeneID" id="31365021"/>
<dbReference type="EMBL" id="ADBJ01000044">
    <property type="protein sequence ID" value="EFA76795.1"/>
    <property type="molecule type" value="Genomic_DNA"/>
</dbReference>
<feature type="signal peptide" evidence="1">
    <location>
        <begin position="1"/>
        <end position="20"/>
    </location>
</feature>